<dbReference type="HOGENOM" id="CLU_072547_1_0_6"/>
<organism evidence="1 2">
    <name type="scientific">Acinetobacter johnsonii ANC 3681</name>
    <dbReference type="NCBI Taxonomy" id="1217662"/>
    <lineage>
        <taxon>Bacteria</taxon>
        <taxon>Pseudomonadati</taxon>
        <taxon>Pseudomonadota</taxon>
        <taxon>Gammaproteobacteria</taxon>
        <taxon>Moraxellales</taxon>
        <taxon>Moraxellaceae</taxon>
        <taxon>Acinetobacter</taxon>
    </lineage>
</organism>
<name>N9D0A2_ACIJO</name>
<dbReference type="InterPro" id="IPR007391">
    <property type="entry name" value="Vancomycin_resist_VanW"/>
</dbReference>
<dbReference type="PANTHER" id="PTHR35788">
    <property type="entry name" value="EXPORTED PROTEIN-RELATED"/>
    <property type="match status" value="1"/>
</dbReference>
<sequence>MCPSTFFHRANMNFLRLFLSKPISQYHPLLYFMATRSRRMMRYWQWKTDGKDYAHSFSNAPLAFRVKKHQSVLFRKLGDIDQHWQHNKVINLKIASPCISGILIHPQQTFSFCQLVGQPTTQKGYVEGMELSFGQARGGIGGGICQIANLIHWLVLHSPLQVVQRSQHSFDPFPDHGRVLPFGSGAAIFYNYIDYQFYNPTPHSFQIRLWFSEKCLEGELRCSVDLGYVYHVFEQQHAFLKIGTDYYRQNEIWRHRKEKYKSGEILATECMTRNFAKVLYQPSRIDQHYPSWAEFQAAQNIKTN</sequence>
<protein>
    <recommendedName>
        <fullName evidence="3">Vancomycin resistance protein</fullName>
    </recommendedName>
</protein>
<dbReference type="Pfam" id="PF04294">
    <property type="entry name" value="VanW"/>
    <property type="match status" value="1"/>
</dbReference>
<dbReference type="PANTHER" id="PTHR35788:SF1">
    <property type="entry name" value="EXPORTED PROTEIN"/>
    <property type="match status" value="1"/>
</dbReference>
<accession>N9D0A2</accession>
<evidence type="ECO:0000313" key="2">
    <source>
        <dbReference type="Proteomes" id="UP000018444"/>
    </source>
</evidence>
<dbReference type="InterPro" id="IPR052913">
    <property type="entry name" value="Glycopeptide_resist_protein"/>
</dbReference>
<dbReference type="EMBL" id="APPZ01000002">
    <property type="protein sequence ID" value="ENV74050.1"/>
    <property type="molecule type" value="Genomic_DNA"/>
</dbReference>
<dbReference type="Proteomes" id="UP000018444">
    <property type="component" value="Unassembled WGS sequence"/>
</dbReference>
<gene>
    <name evidence="1" type="ORF">F946_00084</name>
</gene>
<evidence type="ECO:0000313" key="1">
    <source>
        <dbReference type="EMBL" id="ENV74050.1"/>
    </source>
</evidence>
<comment type="caution">
    <text evidence="1">The sequence shown here is derived from an EMBL/GenBank/DDBJ whole genome shotgun (WGS) entry which is preliminary data.</text>
</comment>
<dbReference type="PATRIC" id="fig|1217662.4.peg.76"/>
<proteinExistence type="predicted"/>
<evidence type="ECO:0008006" key="3">
    <source>
        <dbReference type="Google" id="ProtNLM"/>
    </source>
</evidence>
<reference evidence="1 2" key="1">
    <citation type="submission" date="2013-02" db="EMBL/GenBank/DDBJ databases">
        <title>The Genome Sequence of Acinetobacter johnsonii ANC 3681.</title>
        <authorList>
            <consortium name="The Broad Institute Genome Sequencing Platform"/>
            <consortium name="The Broad Institute Genome Sequencing Center for Infectious Disease"/>
            <person name="Cerqueira G."/>
            <person name="Feldgarden M."/>
            <person name="Courvalin P."/>
            <person name="Perichon B."/>
            <person name="Grillot-Courvalin C."/>
            <person name="Clermont D."/>
            <person name="Rocha E."/>
            <person name="Yoon E.-J."/>
            <person name="Nemec A."/>
            <person name="Walker B."/>
            <person name="Young S.K."/>
            <person name="Zeng Q."/>
            <person name="Gargeya S."/>
            <person name="Fitzgerald M."/>
            <person name="Haas B."/>
            <person name="Abouelleil A."/>
            <person name="Alvarado L."/>
            <person name="Arachchi H.M."/>
            <person name="Berlin A.M."/>
            <person name="Chapman S.B."/>
            <person name="Dewar J."/>
            <person name="Goldberg J."/>
            <person name="Griggs A."/>
            <person name="Gujja S."/>
            <person name="Hansen M."/>
            <person name="Howarth C."/>
            <person name="Imamovic A."/>
            <person name="Larimer J."/>
            <person name="McCowan C."/>
            <person name="Murphy C."/>
            <person name="Neiman D."/>
            <person name="Pearson M."/>
            <person name="Priest M."/>
            <person name="Roberts A."/>
            <person name="Saif S."/>
            <person name="Shea T."/>
            <person name="Sisk P."/>
            <person name="Sykes S."/>
            <person name="Wortman J."/>
            <person name="Nusbaum C."/>
            <person name="Birren B."/>
        </authorList>
    </citation>
    <scope>NUCLEOTIDE SEQUENCE [LARGE SCALE GENOMIC DNA]</scope>
    <source>
        <strain evidence="1 2">ANC 3681</strain>
    </source>
</reference>
<dbReference type="AlphaFoldDB" id="N9D0A2"/>